<evidence type="ECO:0000256" key="7">
    <source>
        <dbReference type="ARBA" id="ARBA00022842"/>
    </source>
</evidence>
<evidence type="ECO:0000313" key="10">
    <source>
        <dbReference type="EMBL" id="GAG40535.1"/>
    </source>
</evidence>
<dbReference type="EC" id="2.7.7.24" evidence="3"/>
<dbReference type="CDD" id="cd02538">
    <property type="entry name" value="G1P_TT_short"/>
    <property type="match status" value="1"/>
</dbReference>
<evidence type="ECO:0000256" key="5">
    <source>
        <dbReference type="ARBA" id="ARBA00022695"/>
    </source>
</evidence>
<dbReference type="EMBL" id="BARS01040913">
    <property type="protein sequence ID" value="GAG40535.1"/>
    <property type="molecule type" value="Genomic_DNA"/>
</dbReference>
<comment type="catalytic activity">
    <reaction evidence="8">
        <text>dTTP + alpha-D-glucose 1-phosphate + H(+) = dTDP-alpha-D-glucose + diphosphate</text>
        <dbReference type="Rhea" id="RHEA:15225"/>
        <dbReference type="ChEBI" id="CHEBI:15378"/>
        <dbReference type="ChEBI" id="CHEBI:33019"/>
        <dbReference type="ChEBI" id="CHEBI:37568"/>
        <dbReference type="ChEBI" id="CHEBI:57477"/>
        <dbReference type="ChEBI" id="CHEBI:58601"/>
        <dbReference type="EC" id="2.7.7.24"/>
    </reaction>
</comment>
<dbReference type="SUPFAM" id="SSF53448">
    <property type="entry name" value="Nucleotide-diphospho-sugar transferases"/>
    <property type="match status" value="1"/>
</dbReference>
<protein>
    <recommendedName>
        <fullName evidence="3">glucose-1-phosphate thymidylyltransferase</fullName>
        <ecNumber evidence="3">2.7.7.24</ecNumber>
    </recommendedName>
</protein>
<dbReference type="Gene3D" id="3.90.550.10">
    <property type="entry name" value="Spore Coat Polysaccharide Biosynthesis Protein SpsA, Chain A"/>
    <property type="match status" value="1"/>
</dbReference>
<keyword evidence="5" id="KW-0548">Nucleotidyltransferase</keyword>
<comment type="caution">
    <text evidence="10">The sequence shown here is derived from an EMBL/GenBank/DDBJ whole genome shotgun (WGS) entry which is preliminary data.</text>
</comment>
<sequence length="224" mass="24957">MKGIILAGGAGTRMYPLSTAVCKQLLPVHDKPMIYYPLSTLLLAGLRDILIISTPADLPRFEQVFGDGSRLGVRFSYAEQPRPEGIAQAFIIAESFLAGDPACLILGDNVFFGTGYVEQLRKAVSLERGAIIFAYQVHDPRRYGIVTFDAQGRALSIEEKPPRPRSNYAVPGLYFYDQRVVEFARGLKPSARGELEITDINRIYLELGELQVLRFSRGIAWLDM</sequence>
<dbReference type="GO" id="GO:0008879">
    <property type="term" value="F:glucose-1-phosphate thymidylyltransferase activity"/>
    <property type="evidence" value="ECO:0007669"/>
    <property type="project" value="UniProtKB-EC"/>
</dbReference>
<evidence type="ECO:0000256" key="3">
    <source>
        <dbReference type="ARBA" id="ARBA00012461"/>
    </source>
</evidence>
<dbReference type="InterPro" id="IPR029044">
    <property type="entry name" value="Nucleotide-diphossugar_trans"/>
</dbReference>
<evidence type="ECO:0000256" key="6">
    <source>
        <dbReference type="ARBA" id="ARBA00022723"/>
    </source>
</evidence>
<evidence type="ECO:0000256" key="4">
    <source>
        <dbReference type="ARBA" id="ARBA00022679"/>
    </source>
</evidence>
<dbReference type="Pfam" id="PF00483">
    <property type="entry name" value="NTP_transferase"/>
    <property type="match status" value="1"/>
</dbReference>
<feature type="domain" description="Nucleotidyl transferase" evidence="9">
    <location>
        <begin position="2"/>
        <end position="223"/>
    </location>
</feature>
<evidence type="ECO:0000256" key="1">
    <source>
        <dbReference type="ARBA" id="ARBA00001946"/>
    </source>
</evidence>
<keyword evidence="4" id="KW-0808">Transferase</keyword>
<proteinExistence type="inferred from homology"/>
<evidence type="ECO:0000256" key="2">
    <source>
        <dbReference type="ARBA" id="ARBA00010480"/>
    </source>
</evidence>
<dbReference type="InterPro" id="IPR005835">
    <property type="entry name" value="NTP_transferase_dom"/>
</dbReference>
<dbReference type="InterPro" id="IPR005907">
    <property type="entry name" value="G1P_thy_trans_s"/>
</dbReference>
<keyword evidence="6" id="KW-0479">Metal-binding</keyword>
<dbReference type="AlphaFoldDB" id="X0XBU6"/>
<evidence type="ECO:0000259" key="9">
    <source>
        <dbReference type="Pfam" id="PF00483"/>
    </source>
</evidence>
<gene>
    <name evidence="10" type="ORF">S01H1_62302</name>
</gene>
<organism evidence="10">
    <name type="scientific">marine sediment metagenome</name>
    <dbReference type="NCBI Taxonomy" id="412755"/>
    <lineage>
        <taxon>unclassified sequences</taxon>
        <taxon>metagenomes</taxon>
        <taxon>ecological metagenomes</taxon>
    </lineage>
</organism>
<accession>X0XBU6</accession>
<comment type="similarity">
    <text evidence="2">Belongs to the glucose-1-phosphate thymidylyltransferase family.</text>
</comment>
<dbReference type="NCBIfam" id="TIGR01207">
    <property type="entry name" value="rmlA"/>
    <property type="match status" value="1"/>
</dbReference>
<comment type="cofactor">
    <cofactor evidence="1">
        <name>Mg(2+)</name>
        <dbReference type="ChEBI" id="CHEBI:18420"/>
    </cofactor>
</comment>
<dbReference type="GO" id="GO:0046872">
    <property type="term" value="F:metal ion binding"/>
    <property type="evidence" value="ECO:0007669"/>
    <property type="project" value="UniProtKB-KW"/>
</dbReference>
<dbReference type="PANTHER" id="PTHR43532">
    <property type="entry name" value="GLUCOSE-1-PHOSPHATE THYMIDYLYLTRANSFERASE"/>
    <property type="match status" value="1"/>
</dbReference>
<name>X0XBU6_9ZZZZ</name>
<evidence type="ECO:0000256" key="8">
    <source>
        <dbReference type="ARBA" id="ARBA00049336"/>
    </source>
</evidence>
<dbReference type="PANTHER" id="PTHR43532:SF1">
    <property type="entry name" value="GLUCOSE-1-PHOSPHATE THYMIDYLYLTRANSFERASE 1"/>
    <property type="match status" value="1"/>
</dbReference>
<reference evidence="10" key="1">
    <citation type="journal article" date="2014" name="Front. Microbiol.">
        <title>High frequency of phylogenetically diverse reductive dehalogenase-homologous genes in deep subseafloor sedimentary metagenomes.</title>
        <authorList>
            <person name="Kawai M."/>
            <person name="Futagami T."/>
            <person name="Toyoda A."/>
            <person name="Takaki Y."/>
            <person name="Nishi S."/>
            <person name="Hori S."/>
            <person name="Arai W."/>
            <person name="Tsubouchi T."/>
            <person name="Morono Y."/>
            <person name="Uchiyama I."/>
            <person name="Ito T."/>
            <person name="Fujiyama A."/>
            <person name="Inagaki F."/>
            <person name="Takami H."/>
        </authorList>
    </citation>
    <scope>NUCLEOTIDE SEQUENCE</scope>
    <source>
        <strain evidence="10">Expedition CK06-06</strain>
    </source>
</reference>
<keyword evidence="7" id="KW-0460">Magnesium</keyword>
<feature type="non-terminal residue" evidence="10">
    <location>
        <position position="224"/>
    </location>
</feature>